<dbReference type="RefSeq" id="WP_012375933.1">
    <property type="nucleotide sequence ID" value="NC_010571.1"/>
</dbReference>
<dbReference type="Proteomes" id="UP000007013">
    <property type="component" value="Chromosome"/>
</dbReference>
<dbReference type="OrthoDB" id="197538at2"/>
<evidence type="ECO:0000313" key="2">
    <source>
        <dbReference type="Proteomes" id="UP000007013"/>
    </source>
</evidence>
<proteinExistence type="predicted"/>
<dbReference type="EMBL" id="CP001032">
    <property type="protein sequence ID" value="ACB76404.1"/>
    <property type="molecule type" value="Genomic_DNA"/>
</dbReference>
<dbReference type="HOGENOM" id="CLU_1494812_0_0_0"/>
<organism evidence="1 2">
    <name type="scientific">Opitutus terrae (strain DSM 11246 / JCM 15787 / PB90-1)</name>
    <dbReference type="NCBI Taxonomy" id="452637"/>
    <lineage>
        <taxon>Bacteria</taxon>
        <taxon>Pseudomonadati</taxon>
        <taxon>Verrucomicrobiota</taxon>
        <taxon>Opitutia</taxon>
        <taxon>Opitutales</taxon>
        <taxon>Opitutaceae</taxon>
        <taxon>Opitutus</taxon>
    </lineage>
</organism>
<reference evidence="1 2" key="1">
    <citation type="journal article" date="2011" name="J. Bacteriol.">
        <title>Genome sequence of the verrucomicrobium Opitutus terrae PB90-1, an abundant inhabitant of rice paddy soil ecosystems.</title>
        <authorList>
            <person name="van Passel M.W."/>
            <person name="Kant R."/>
            <person name="Palva A."/>
            <person name="Copeland A."/>
            <person name="Lucas S."/>
            <person name="Lapidus A."/>
            <person name="Glavina del Rio T."/>
            <person name="Pitluck S."/>
            <person name="Goltsman E."/>
            <person name="Clum A."/>
            <person name="Sun H."/>
            <person name="Schmutz J."/>
            <person name="Larimer F.W."/>
            <person name="Land M.L."/>
            <person name="Hauser L."/>
            <person name="Kyrpides N."/>
            <person name="Mikhailova N."/>
            <person name="Richardson P.P."/>
            <person name="Janssen P.H."/>
            <person name="de Vos W.M."/>
            <person name="Smidt H."/>
        </authorList>
    </citation>
    <scope>NUCLEOTIDE SEQUENCE [LARGE SCALE GENOMIC DNA]</scope>
    <source>
        <strain evidence="2">DSM 11246 / JCM 15787 / PB90-1</strain>
    </source>
</reference>
<gene>
    <name evidence="1" type="ordered locus">Oter_3124</name>
</gene>
<accession>B1ZZK1</accession>
<name>B1ZZK1_OPITP</name>
<evidence type="ECO:0000313" key="1">
    <source>
        <dbReference type="EMBL" id="ACB76404.1"/>
    </source>
</evidence>
<dbReference type="KEGG" id="ote:Oter_3124"/>
<dbReference type="PROSITE" id="PS51257">
    <property type="entry name" value="PROKAR_LIPOPROTEIN"/>
    <property type="match status" value="1"/>
</dbReference>
<dbReference type="AlphaFoldDB" id="B1ZZK1"/>
<protein>
    <submittedName>
        <fullName evidence="1">Uncharacterized protein</fullName>
    </submittedName>
</protein>
<sequence>MRASFALNHGRRFLLLLAAVTLGCALRAAPIELSGVYADEGTVVSGDPTLFTSQVSLHALLRLEFDPRLASQRREETSEVRLTHTAGVLAVEAYEADGTLSWRSRWNAGEGRSSLGRVVTLRMRAAHAGADDYLLVLEPVNSQLLQVRIQRLEPTLLGPMVRATGVYLFSRCAEPSPSAR</sequence>
<keyword evidence="2" id="KW-1185">Reference proteome</keyword>